<name>A0A5C0AYP1_9BURK</name>
<evidence type="ECO:0000313" key="20">
    <source>
        <dbReference type="Proteomes" id="UP000325161"/>
    </source>
</evidence>
<dbReference type="InterPro" id="IPR006333">
    <property type="entry name" value="Cyt_o_ubiquinol_oxidase_su2"/>
</dbReference>
<dbReference type="RefSeq" id="WP_148815205.1">
    <property type="nucleotide sequence ID" value="NZ_CP043046.1"/>
</dbReference>
<evidence type="ECO:0000256" key="16">
    <source>
        <dbReference type="SAM" id="Phobius"/>
    </source>
</evidence>
<evidence type="ECO:0000256" key="9">
    <source>
        <dbReference type="ARBA" id="ARBA00022982"/>
    </source>
</evidence>
<evidence type="ECO:0000256" key="12">
    <source>
        <dbReference type="ARBA" id="ARBA00023136"/>
    </source>
</evidence>
<dbReference type="GO" id="GO:0016682">
    <property type="term" value="F:oxidoreductase activity, acting on diphenols and related substances as donors, oxygen as acceptor"/>
    <property type="evidence" value="ECO:0007669"/>
    <property type="project" value="InterPro"/>
</dbReference>
<organism evidence="19 20">
    <name type="scientific">Pigmentiphaga aceris</name>
    <dbReference type="NCBI Taxonomy" id="1940612"/>
    <lineage>
        <taxon>Bacteria</taxon>
        <taxon>Pseudomonadati</taxon>
        <taxon>Pseudomonadota</taxon>
        <taxon>Betaproteobacteria</taxon>
        <taxon>Burkholderiales</taxon>
        <taxon>Alcaligenaceae</taxon>
        <taxon>Pigmentiphaga</taxon>
    </lineage>
</organism>
<feature type="transmembrane region" description="Helical" evidence="16">
    <location>
        <begin position="85"/>
        <end position="105"/>
    </location>
</feature>
<dbReference type="Proteomes" id="UP000325161">
    <property type="component" value="Chromosome"/>
</dbReference>
<feature type="domain" description="Cytochrome oxidase subunit II copper A binding" evidence="17">
    <location>
        <begin position="130"/>
        <end position="242"/>
    </location>
</feature>
<evidence type="ECO:0000256" key="2">
    <source>
        <dbReference type="ARBA" id="ARBA00004651"/>
    </source>
</evidence>
<dbReference type="Pfam" id="PF06481">
    <property type="entry name" value="COX_ARM"/>
    <property type="match status" value="1"/>
</dbReference>
<sequence length="356" mass="38987">MPSIKLPRGLLLLPAAVLLSGCNMVTMSPSGDIAAQQRDLILWSTGLMLLIIVPVIILTLLFAWRYRASNKEAVYDPEWHHSTMLELVIWSIPLLIIIALGAMTWTSTHLLDPYRPLDRVAPGRAVPAEVKPLVVEVVAMDWKWLFVYPEQGIATVNELAAPVDRPIQFKLTASSVMNSFYIPALAGQIYAMAGMQTTLHAVINKPGIYDGISANYSGAGFSGMRFKFHGLSNADFDAWIAQNKGSKDALSRETYLQLEQPSEREPVRRYGSVADGLFTAIVNRCVEANRMCMHDMMKVDAQGGLGMPGVYNLAQLNTDTRDRLGLDSATTRTYIGALCTPQDLLGAGFASSDPAL</sequence>
<dbReference type="PROSITE" id="PS51257">
    <property type="entry name" value="PROKAR_LIPOPROTEIN"/>
    <property type="match status" value="1"/>
</dbReference>
<evidence type="ECO:0000256" key="7">
    <source>
        <dbReference type="ARBA" id="ARBA00022692"/>
    </source>
</evidence>
<dbReference type="Gene3D" id="1.10.287.90">
    <property type="match status" value="1"/>
</dbReference>
<dbReference type="InterPro" id="IPR008972">
    <property type="entry name" value="Cupredoxin"/>
</dbReference>
<comment type="similarity">
    <text evidence="3 15">Belongs to the cytochrome c oxidase subunit 2 family.</text>
</comment>
<dbReference type="SUPFAM" id="SSF49503">
    <property type="entry name" value="Cupredoxins"/>
    <property type="match status" value="1"/>
</dbReference>
<evidence type="ECO:0000256" key="14">
    <source>
        <dbReference type="ARBA" id="ARBA00023288"/>
    </source>
</evidence>
<keyword evidence="5 15" id="KW-1003">Cell membrane</keyword>
<proteinExistence type="inferred from homology"/>
<keyword evidence="20" id="KW-1185">Reference proteome</keyword>
<keyword evidence="11 15" id="KW-0560">Oxidoreductase</keyword>
<dbReference type="PROSITE" id="PS50999">
    <property type="entry name" value="COX2_TM"/>
    <property type="match status" value="1"/>
</dbReference>
<dbReference type="SUPFAM" id="SSF81464">
    <property type="entry name" value="Cytochrome c oxidase subunit II-like, transmembrane region"/>
    <property type="match status" value="1"/>
</dbReference>
<dbReference type="InterPro" id="IPR045187">
    <property type="entry name" value="CcO_II"/>
</dbReference>
<dbReference type="Gene3D" id="2.60.40.420">
    <property type="entry name" value="Cupredoxins - blue copper proteins"/>
    <property type="match status" value="1"/>
</dbReference>
<dbReference type="GO" id="GO:0004129">
    <property type="term" value="F:cytochrome-c oxidase activity"/>
    <property type="evidence" value="ECO:0007669"/>
    <property type="project" value="UniProtKB-UniRule"/>
</dbReference>
<dbReference type="PANTHER" id="PTHR22888">
    <property type="entry name" value="CYTOCHROME C OXIDASE, SUBUNIT II"/>
    <property type="match status" value="1"/>
</dbReference>
<dbReference type="InterPro" id="IPR010514">
    <property type="entry name" value="COX_ARM"/>
</dbReference>
<evidence type="ECO:0000313" key="19">
    <source>
        <dbReference type="EMBL" id="QEI06523.1"/>
    </source>
</evidence>
<evidence type="ECO:0000256" key="5">
    <source>
        <dbReference type="ARBA" id="ARBA00022475"/>
    </source>
</evidence>
<keyword evidence="9 15" id="KW-0249">Electron transport</keyword>
<dbReference type="CDD" id="cd04212">
    <property type="entry name" value="CuRO_UO_II"/>
    <property type="match status" value="1"/>
</dbReference>
<keyword evidence="6 15" id="KW-0679">Respiratory chain</keyword>
<keyword evidence="8" id="KW-0732">Signal</keyword>
<dbReference type="GO" id="GO:0005886">
    <property type="term" value="C:plasma membrane"/>
    <property type="evidence" value="ECO:0007669"/>
    <property type="project" value="UniProtKB-SubCell"/>
</dbReference>
<keyword evidence="12 15" id="KW-0472">Membrane</keyword>
<dbReference type="OrthoDB" id="9783445at2"/>
<protein>
    <recommendedName>
        <fullName evidence="15">Ubiquinol oxidase subunit 2</fullName>
    </recommendedName>
</protein>
<dbReference type="InterPro" id="IPR036257">
    <property type="entry name" value="Cyt_c_oxidase_su2_TM_sf"/>
</dbReference>
<keyword evidence="4 15" id="KW-0813">Transport</keyword>
<dbReference type="InterPro" id="IPR011759">
    <property type="entry name" value="Cyt_c_oxidase_su2_TM_dom"/>
</dbReference>
<evidence type="ECO:0000256" key="13">
    <source>
        <dbReference type="ARBA" id="ARBA00023139"/>
    </source>
</evidence>
<dbReference type="Pfam" id="PF00116">
    <property type="entry name" value="COX2"/>
    <property type="match status" value="1"/>
</dbReference>
<evidence type="ECO:0000256" key="1">
    <source>
        <dbReference type="ARBA" id="ARBA00004418"/>
    </source>
</evidence>
<dbReference type="EMBL" id="CP043046">
    <property type="protein sequence ID" value="QEI06523.1"/>
    <property type="molecule type" value="Genomic_DNA"/>
</dbReference>
<dbReference type="KEGG" id="pacr:FXN63_12295"/>
<dbReference type="InterPro" id="IPR034227">
    <property type="entry name" value="CuRO_UO_II"/>
</dbReference>
<keyword evidence="13" id="KW-0564">Palmitate</keyword>
<evidence type="ECO:0000256" key="4">
    <source>
        <dbReference type="ARBA" id="ARBA00022448"/>
    </source>
</evidence>
<feature type="transmembrane region" description="Helical" evidence="16">
    <location>
        <begin position="40"/>
        <end position="64"/>
    </location>
</feature>
<dbReference type="GO" id="GO:0042773">
    <property type="term" value="P:ATP synthesis coupled electron transport"/>
    <property type="evidence" value="ECO:0007669"/>
    <property type="project" value="TreeGrafter"/>
</dbReference>
<evidence type="ECO:0000256" key="6">
    <source>
        <dbReference type="ARBA" id="ARBA00022660"/>
    </source>
</evidence>
<reference evidence="19 20" key="1">
    <citation type="submission" date="2019-08" db="EMBL/GenBank/DDBJ databases">
        <title>Amphibian skin-associated Pigmentiphaga: genome sequence and occurrence across geography and hosts.</title>
        <authorList>
            <person name="Bletz M.C."/>
            <person name="Bunk B."/>
            <person name="Sproeer C."/>
            <person name="Biwer P."/>
            <person name="Reiter S."/>
            <person name="Rabemananjara F.C.E."/>
            <person name="Schulz S."/>
            <person name="Overmann J."/>
            <person name="Vences M."/>
        </authorList>
    </citation>
    <scope>NUCLEOTIDE SEQUENCE [LARGE SCALE GENOMIC DNA]</scope>
    <source>
        <strain evidence="19 20">Mada1488</strain>
    </source>
</reference>
<keyword evidence="10 16" id="KW-1133">Transmembrane helix</keyword>
<evidence type="ECO:0000256" key="10">
    <source>
        <dbReference type="ARBA" id="ARBA00022989"/>
    </source>
</evidence>
<gene>
    <name evidence="19" type="primary">cyoA</name>
    <name evidence="19" type="ORF">FXN63_12295</name>
</gene>
<dbReference type="InterPro" id="IPR002429">
    <property type="entry name" value="CcO_II-like_C"/>
</dbReference>
<evidence type="ECO:0000259" key="18">
    <source>
        <dbReference type="PROSITE" id="PS50999"/>
    </source>
</evidence>
<dbReference type="GO" id="GO:0042597">
    <property type="term" value="C:periplasmic space"/>
    <property type="evidence" value="ECO:0007669"/>
    <property type="project" value="UniProtKB-SubCell"/>
</dbReference>
<accession>A0A5C0AYP1</accession>
<feature type="domain" description="Cytochrome oxidase subunit II transmembrane region profile" evidence="18">
    <location>
        <begin position="18"/>
        <end position="115"/>
    </location>
</feature>
<evidence type="ECO:0000256" key="15">
    <source>
        <dbReference type="PIRNR" id="PIRNR000292"/>
    </source>
</evidence>
<evidence type="ECO:0000256" key="3">
    <source>
        <dbReference type="ARBA" id="ARBA00007866"/>
    </source>
</evidence>
<evidence type="ECO:0000256" key="8">
    <source>
        <dbReference type="ARBA" id="ARBA00022729"/>
    </source>
</evidence>
<dbReference type="NCBIfam" id="TIGR01433">
    <property type="entry name" value="CyoA"/>
    <property type="match status" value="1"/>
</dbReference>
<dbReference type="AlphaFoldDB" id="A0A5C0AYP1"/>
<comment type="subcellular location">
    <subcellularLocation>
        <location evidence="2">Cell membrane</location>
        <topology evidence="2">Multi-pass membrane protein</topology>
    </subcellularLocation>
    <subcellularLocation>
        <location evidence="1">Periplasm</location>
    </subcellularLocation>
</comment>
<dbReference type="PANTHER" id="PTHR22888:SF18">
    <property type="entry name" value="CYTOCHROME BO(3) UBIQUINOL OXIDASE SUBUNIT 2"/>
    <property type="match status" value="1"/>
</dbReference>
<evidence type="ECO:0000259" key="17">
    <source>
        <dbReference type="PROSITE" id="PS50857"/>
    </source>
</evidence>
<dbReference type="GO" id="GO:0009486">
    <property type="term" value="F:cytochrome bo3 ubiquinol oxidase activity"/>
    <property type="evidence" value="ECO:0007669"/>
    <property type="project" value="InterPro"/>
</dbReference>
<dbReference type="PROSITE" id="PS50857">
    <property type="entry name" value="COX2_CUA"/>
    <property type="match status" value="1"/>
</dbReference>
<keyword evidence="7 16" id="KW-0812">Transmembrane</keyword>
<evidence type="ECO:0000256" key="11">
    <source>
        <dbReference type="ARBA" id="ARBA00023002"/>
    </source>
</evidence>
<dbReference type="GO" id="GO:0005507">
    <property type="term" value="F:copper ion binding"/>
    <property type="evidence" value="ECO:0007669"/>
    <property type="project" value="InterPro"/>
</dbReference>
<keyword evidence="14" id="KW-0449">Lipoprotein</keyword>
<dbReference type="PIRSF" id="PIRSF000292">
    <property type="entry name" value="Ubi_od_II"/>
    <property type="match status" value="1"/>
</dbReference>